<dbReference type="STRING" id="211114.SAMN04489726_2711"/>
<dbReference type="CDD" id="cd07246">
    <property type="entry name" value="VOC_like"/>
    <property type="match status" value="1"/>
</dbReference>
<dbReference type="InterPro" id="IPR037523">
    <property type="entry name" value="VOC_core"/>
</dbReference>
<name>A0A1G9UYD3_ALLAB</name>
<feature type="domain" description="VOC" evidence="1">
    <location>
        <begin position="12"/>
        <end position="135"/>
    </location>
</feature>
<protein>
    <submittedName>
        <fullName evidence="2">Uncharacterized conserved protein PhnB, glyoxalase superfamily</fullName>
    </submittedName>
</protein>
<accession>A0A1G9UYD3</accession>
<dbReference type="PROSITE" id="PS51819">
    <property type="entry name" value="VOC"/>
    <property type="match status" value="1"/>
</dbReference>
<evidence type="ECO:0000313" key="3">
    <source>
        <dbReference type="Proteomes" id="UP000183376"/>
    </source>
</evidence>
<gene>
    <name evidence="2" type="ORF">SAMN04489726_2711</name>
</gene>
<dbReference type="OrthoDB" id="9795306at2"/>
<dbReference type="Pfam" id="PF00903">
    <property type="entry name" value="Glyoxalase"/>
    <property type="match status" value="1"/>
</dbReference>
<dbReference type="Gene3D" id="3.30.720.110">
    <property type="match status" value="1"/>
</dbReference>
<dbReference type="RefSeq" id="WP_043813071.1">
    <property type="nucleotide sequence ID" value="NZ_JOEF01000021.1"/>
</dbReference>
<reference evidence="2 3" key="1">
    <citation type="submission" date="2016-10" db="EMBL/GenBank/DDBJ databases">
        <authorList>
            <person name="de Groot N.N."/>
        </authorList>
    </citation>
    <scope>NUCLEOTIDE SEQUENCE [LARGE SCALE GENOMIC DNA]</scope>
    <source>
        <strain evidence="2 3">DSM 44149</strain>
    </source>
</reference>
<proteinExistence type="predicted"/>
<dbReference type="AlphaFoldDB" id="A0A1G9UYD3"/>
<dbReference type="InterPro" id="IPR004360">
    <property type="entry name" value="Glyas_Fos-R_dOase_dom"/>
</dbReference>
<evidence type="ECO:0000259" key="1">
    <source>
        <dbReference type="PROSITE" id="PS51819"/>
    </source>
</evidence>
<organism evidence="2 3">
    <name type="scientific">Allokutzneria albata</name>
    <name type="common">Kibdelosporangium albatum</name>
    <dbReference type="NCBI Taxonomy" id="211114"/>
    <lineage>
        <taxon>Bacteria</taxon>
        <taxon>Bacillati</taxon>
        <taxon>Actinomycetota</taxon>
        <taxon>Actinomycetes</taxon>
        <taxon>Pseudonocardiales</taxon>
        <taxon>Pseudonocardiaceae</taxon>
        <taxon>Allokutzneria</taxon>
    </lineage>
</organism>
<dbReference type="PANTHER" id="PTHR34109">
    <property type="entry name" value="BNAUNNG04460D PROTEIN-RELATED"/>
    <property type="match status" value="1"/>
</dbReference>
<dbReference type="Gene3D" id="3.30.720.120">
    <property type="match status" value="1"/>
</dbReference>
<dbReference type="InterPro" id="IPR029068">
    <property type="entry name" value="Glyas_Bleomycin-R_OHBP_Dase"/>
</dbReference>
<dbReference type="eggNOG" id="COG2764">
    <property type="taxonomic scope" value="Bacteria"/>
</dbReference>
<evidence type="ECO:0000313" key="2">
    <source>
        <dbReference type="EMBL" id="SDM64992.1"/>
    </source>
</evidence>
<dbReference type="PANTHER" id="PTHR34109:SF1">
    <property type="entry name" value="VOC DOMAIN-CONTAINING PROTEIN"/>
    <property type="match status" value="1"/>
</dbReference>
<dbReference type="Proteomes" id="UP000183376">
    <property type="component" value="Chromosome I"/>
</dbReference>
<sequence length="155" mass="16350">MSNNTGPAPSGSPDLTMFFAVPDSAKALAYYEDVFGAEVIDRFDAPDGSVAHAEIALAGGRFQLSEPMPDFGIVGPPAEGNSFTMTLWTADVDAIFEKAVATGSTVLTPLGDSFSGDRMGVVRCPFGIRWCIARHDRDVSKEEIDAAVAAMSEQG</sequence>
<dbReference type="EMBL" id="LT629701">
    <property type="protein sequence ID" value="SDM64992.1"/>
    <property type="molecule type" value="Genomic_DNA"/>
</dbReference>
<dbReference type="SUPFAM" id="SSF54593">
    <property type="entry name" value="Glyoxalase/Bleomycin resistance protein/Dihydroxybiphenyl dioxygenase"/>
    <property type="match status" value="1"/>
</dbReference>
<keyword evidence="3" id="KW-1185">Reference proteome</keyword>